<evidence type="ECO:0000256" key="5">
    <source>
        <dbReference type="SAM" id="SignalP"/>
    </source>
</evidence>
<keyword evidence="4" id="KW-1133">Transmembrane helix</keyword>
<evidence type="ECO:0000256" key="1">
    <source>
        <dbReference type="ARBA" id="ARBA00022443"/>
    </source>
</evidence>
<proteinExistence type="predicted"/>
<reference evidence="7" key="1">
    <citation type="submission" date="2021-06" db="EMBL/GenBank/DDBJ databases">
        <authorList>
            <person name="Kallberg Y."/>
            <person name="Tangrot J."/>
            <person name="Rosling A."/>
        </authorList>
    </citation>
    <scope>NUCLEOTIDE SEQUENCE</scope>
    <source>
        <strain evidence="7">FL966</strain>
    </source>
</reference>
<feature type="region of interest" description="Disordered" evidence="3">
    <location>
        <begin position="80"/>
        <end position="102"/>
    </location>
</feature>
<dbReference type="PROSITE" id="PS50002">
    <property type="entry name" value="SH3"/>
    <property type="match status" value="1"/>
</dbReference>
<protein>
    <submittedName>
        <fullName evidence="7">7644_t:CDS:1</fullName>
    </submittedName>
</protein>
<evidence type="ECO:0000256" key="2">
    <source>
        <dbReference type="PROSITE-ProRule" id="PRU00192"/>
    </source>
</evidence>
<keyword evidence="5" id="KW-0732">Signal</keyword>
<organism evidence="7 8">
    <name type="scientific">Cetraspora pellucida</name>
    <dbReference type="NCBI Taxonomy" id="1433469"/>
    <lineage>
        <taxon>Eukaryota</taxon>
        <taxon>Fungi</taxon>
        <taxon>Fungi incertae sedis</taxon>
        <taxon>Mucoromycota</taxon>
        <taxon>Glomeromycotina</taxon>
        <taxon>Glomeromycetes</taxon>
        <taxon>Diversisporales</taxon>
        <taxon>Gigasporaceae</taxon>
        <taxon>Cetraspora</taxon>
    </lineage>
</organism>
<dbReference type="InterPro" id="IPR001452">
    <property type="entry name" value="SH3_domain"/>
</dbReference>
<feature type="compositionally biased region" description="Polar residues" evidence="3">
    <location>
        <begin position="84"/>
        <end position="98"/>
    </location>
</feature>
<evidence type="ECO:0000256" key="3">
    <source>
        <dbReference type="SAM" id="MobiDB-lite"/>
    </source>
</evidence>
<feature type="domain" description="SH3" evidence="6">
    <location>
        <begin position="184"/>
        <end position="246"/>
    </location>
</feature>
<dbReference type="Gene3D" id="2.30.30.40">
    <property type="entry name" value="SH3 Domains"/>
    <property type="match status" value="1"/>
</dbReference>
<keyword evidence="1 2" id="KW-0728">SH3 domain</keyword>
<dbReference type="SMART" id="SM00326">
    <property type="entry name" value="SH3"/>
    <property type="match status" value="1"/>
</dbReference>
<name>A0A9N9D538_9GLOM</name>
<dbReference type="AlphaFoldDB" id="A0A9N9D538"/>
<keyword evidence="8" id="KW-1185">Reference proteome</keyword>
<evidence type="ECO:0000313" key="7">
    <source>
        <dbReference type="EMBL" id="CAG8623532.1"/>
    </source>
</evidence>
<evidence type="ECO:0000259" key="6">
    <source>
        <dbReference type="PROSITE" id="PS50002"/>
    </source>
</evidence>
<sequence length="264" mass="28787">MRIILHFTFLFIFITFLLGSWSSASAKKININAENLSRRYNDGSISSDSSVKRRLNRIQVRAVTQKNSNTITATATTPAITPKGQVSNQSNPIKNNASGGKLMNDKAPGQGQDVNATQPVITDMSPAVIGTVCAVCAVCLLVAGVFTVVNRRKRQELTDSIVATSAVAWEQDVVEELKEEETLQPIGSYTVIDTYVPTLPDELDIQLGDKVTILMIYDDGWVQGINETRGGNKGVFPQHCVNMNISFNNKRSSSMGGYTIVDLN</sequence>
<dbReference type="Proteomes" id="UP000789759">
    <property type="component" value="Unassembled WGS sequence"/>
</dbReference>
<dbReference type="Pfam" id="PF14604">
    <property type="entry name" value="SH3_9"/>
    <property type="match status" value="1"/>
</dbReference>
<dbReference type="OrthoDB" id="5340910at2759"/>
<evidence type="ECO:0000256" key="4">
    <source>
        <dbReference type="SAM" id="Phobius"/>
    </source>
</evidence>
<comment type="caution">
    <text evidence="7">The sequence shown here is derived from an EMBL/GenBank/DDBJ whole genome shotgun (WGS) entry which is preliminary data.</text>
</comment>
<dbReference type="EMBL" id="CAJVQA010005571">
    <property type="protein sequence ID" value="CAG8623532.1"/>
    <property type="molecule type" value="Genomic_DNA"/>
</dbReference>
<dbReference type="SUPFAM" id="SSF50044">
    <property type="entry name" value="SH3-domain"/>
    <property type="match status" value="1"/>
</dbReference>
<keyword evidence="4" id="KW-0812">Transmembrane</keyword>
<feature type="transmembrane region" description="Helical" evidence="4">
    <location>
        <begin position="127"/>
        <end position="149"/>
    </location>
</feature>
<feature type="chain" id="PRO_5040245470" evidence="5">
    <location>
        <begin position="27"/>
        <end position="264"/>
    </location>
</feature>
<evidence type="ECO:0000313" key="8">
    <source>
        <dbReference type="Proteomes" id="UP000789759"/>
    </source>
</evidence>
<keyword evidence="4" id="KW-0472">Membrane</keyword>
<feature type="signal peptide" evidence="5">
    <location>
        <begin position="1"/>
        <end position="26"/>
    </location>
</feature>
<accession>A0A9N9D538</accession>
<dbReference type="InterPro" id="IPR036028">
    <property type="entry name" value="SH3-like_dom_sf"/>
</dbReference>
<gene>
    <name evidence="7" type="ORF">CPELLU_LOCUS8044</name>
</gene>